<dbReference type="PROSITE" id="PS00027">
    <property type="entry name" value="HOMEOBOX_1"/>
    <property type="match status" value="1"/>
</dbReference>
<sequence>MASNGHPHAFLVQGGPFAPVASEMVLEEYMFGRRRQRRNRTTFSPQQLSELESLFGKTKYPDIITREEIAIKINLSEARVQVWFQNRRAKWRKNARLQFMQDAWRMRYLGMHTSNTDNIAKGNESTTPPDALSASSPSSKIRPDEGDDDDDETGRMTTNTPPLSVTSSSPGNLSPGSDNLRHGGTEIGTNRLLLNQTREHHSHQLYCAERLRIAAQTFCMLQQQSQTGSSPNFGGMSSPTSLLPSLCHCLPSPKEEPGQFGHLQNRVPTSSPSFLHLQLQQPHPLFHGSILSKGGNSSLIVPNKNSSTTPTTVNTTGDQGQSRHHSNSSPSASPSSSCDSFHPSVEGSSSKSPSRTMST</sequence>
<name>A0A226E0D8_FOLCA</name>
<dbReference type="GO" id="GO:0005634">
    <property type="term" value="C:nucleus"/>
    <property type="evidence" value="ECO:0007669"/>
    <property type="project" value="UniProtKB-SubCell"/>
</dbReference>
<feature type="region of interest" description="Disordered" evidence="7">
    <location>
        <begin position="297"/>
        <end position="359"/>
    </location>
</feature>
<dbReference type="InterPro" id="IPR009057">
    <property type="entry name" value="Homeodomain-like_sf"/>
</dbReference>
<dbReference type="OMA" id="AWRMRYL"/>
<proteinExistence type="predicted"/>
<dbReference type="EMBL" id="LNIX01000008">
    <property type="protein sequence ID" value="OXA51013.1"/>
    <property type="molecule type" value="Genomic_DNA"/>
</dbReference>
<dbReference type="OrthoDB" id="6159439at2759"/>
<keyword evidence="2 5" id="KW-0238">DNA-binding</keyword>
<reference evidence="9 10" key="1">
    <citation type="submission" date="2015-12" db="EMBL/GenBank/DDBJ databases">
        <title>The genome of Folsomia candida.</title>
        <authorList>
            <person name="Faddeeva A."/>
            <person name="Derks M.F."/>
            <person name="Anvar Y."/>
            <person name="Smit S."/>
            <person name="Van Straalen N."/>
            <person name="Roelofs D."/>
        </authorList>
    </citation>
    <scope>NUCLEOTIDE SEQUENCE [LARGE SCALE GENOMIC DNA]</scope>
    <source>
        <strain evidence="9 10">VU population</strain>
        <tissue evidence="9">Whole body</tissue>
    </source>
</reference>
<feature type="DNA-binding region" description="Homeobox" evidence="5">
    <location>
        <begin position="36"/>
        <end position="95"/>
    </location>
</feature>
<evidence type="ECO:0000256" key="4">
    <source>
        <dbReference type="ARBA" id="ARBA00023242"/>
    </source>
</evidence>
<dbReference type="AlphaFoldDB" id="A0A226E0D8"/>
<feature type="domain" description="Homeobox" evidence="8">
    <location>
        <begin position="34"/>
        <end position="94"/>
    </location>
</feature>
<evidence type="ECO:0000259" key="8">
    <source>
        <dbReference type="PROSITE" id="PS50071"/>
    </source>
</evidence>
<gene>
    <name evidence="9" type="ORF">Fcan01_13968</name>
</gene>
<dbReference type="SMART" id="SM00389">
    <property type="entry name" value="HOX"/>
    <property type="match status" value="1"/>
</dbReference>
<comment type="subcellular location">
    <subcellularLocation>
        <location evidence="1 5 6">Nucleus</location>
    </subcellularLocation>
</comment>
<evidence type="ECO:0000256" key="6">
    <source>
        <dbReference type="RuleBase" id="RU000682"/>
    </source>
</evidence>
<dbReference type="SUPFAM" id="SSF46689">
    <property type="entry name" value="Homeodomain-like"/>
    <property type="match status" value="1"/>
</dbReference>
<dbReference type="Pfam" id="PF00046">
    <property type="entry name" value="Homeodomain"/>
    <property type="match status" value="1"/>
</dbReference>
<dbReference type="PANTHER" id="PTHR24329">
    <property type="entry name" value="HOMEOBOX PROTEIN ARISTALESS"/>
    <property type="match status" value="1"/>
</dbReference>
<evidence type="ECO:0000256" key="2">
    <source>
        <dbReference type="ARBA" id="ARBA00023125"/>
    </source>
</evidence>
<dbReference type="Gene3D" id="1.10.10.60">
    <property type="entry name" value="Homeodomain-like"/>
    <property type="match status" value="1"/>
</dbReference>
<evidence type="ECO:0000313" key="10">
    <source>
        <dbReference type="Proteomes" id="UP000198287"/>
    </source>
</evidence>
<feature type="region of interest" description="Disordered" evidence="7">
    <location>
        <begin position="117"/>
        <end position="185"/>
    </location>
</feature>
<evidence type="ECO:0000256" key="7">
    <source>
        <dbReference type="SAM" id="MobiDB-lite"/>
    </source>
</evidence>
<evidence type="ECO:0000256" key="1">
    <source>
        <dbReference type="ARBA" id="ARBA00004123"/>
    </source>
</evidence>
<keyword evidence="10" id="KW-1185">Reference proteome</keyword>
<dbReference type="GO" id="GO:0000977">
    <property type="term" value="F:RNA polymerase II transcription regulatory region sequence-specific DNA binding"/>
    <property type="evidence" value="ECO:0007669"/>
    <property type="project" value="TreeGrafter"/>
</dbReference>
<evidence type="ECO:0000256" key="5">
    <source>
        <dbReference type="PROSITE-ProRule" id="PRU00108"/>
    </source>
</evidence>
<keyword evidence="3 5" id="KW-0371">Homeobox</keyword>
<dbReference type="CDD" id="cd00086">
    <property type="entry name" value="homeodomain"/>
    <property type="match status" value="1"/>
</dbReference>
<dbReference type="InterPro" id="IPR001356">
    <property type="entry name" value="HD"/>
</dbReference>
<feature type="compositionally biased region" description="Low complexity" evidence="7">
    <location>
        <begin position="327"/>
        <end position="359"/>
    </location>
</feature>
<organism evidence="9 10">
    <name type="scientific">Folsomia candida</name>
    <name type="common">Springtail</name>
    <dbReference type="NCBI Taxonomy" id="158441"/>
    <lineage>
        <taxon>Eukaryota</taxon>
        <taxon>Metazoa</taxon>
        <taxon>Ecdysozoa</taxon>
        <taxon>Arthropoda</taxon>
        <taxon>Hexapoda</taxon>
        <taxon>Collembola</taxon>
        <taxon>Entomobryomorpha</taxon>
        <taxon>Isotomoidea</taxon>
        <taxon>Isotomidae</taxon>
        <taxon>Proisotominae</taxon>
        <taxon>Folsomia</taxon>
    </lineage>
</organism>
<evidence type="ECO:0000256" key="3">
    <source>
        <dbReference type="ARBA" id="ARBA00023155"/>
    </source>
</evidence>
<dbReference type="PROSITE" id="PS50071">
    <property type="entry name" value="HOMEOBOX_2"/>
    <property type="match status" value="1"/>
</dbReference>
<protein>
    <submittedName>
        <fullName evidence="9">Dorsal root ganglia homeobox protein</fullName>
    </submittedName>
</protein>
<evidence type="ECO:0000313" key="9">
    <source>
        <dbReference type="EMBL" id="OXA51013.1"/>
    </source>
</evidence>
<dbReference type="InterPro" id="IPR050649">
    <property type="entry name" value="Paired_Homeobox_TFs"/>
</dbReference>
<dbReference type="InterPro" id="IPR017970">
    <property type="entry name" value="Homeobox_CS"/>
</dbReference>
<dbReference type="FunFam" id="1.10.10.60:FF:000291">
    <property type="entry name" value="ALX homeobox protein 1"/>
    <property type="match status" value="1"/>
</dbReference>
<dbReference type="PANTHER" id="PTHR24329:SF569">
    <property type="entry name" value="IP01065P"/>
    <property type="match status" value="1"/>
</dbReference>
<dbReference type="Proteomes" id="UP000198287">
    <property type="component" value="Unassembled WGS sequence"/>
</dbReference>
<keyword evidence="4 5" id="KW-0539">Nucleus</keyword>
<dbReference type="GO" id="GO:0000981">
    <property type="term" value="F:DNA-binding transcription factor activity, RNA polymerase II-specific"/>
    <property type="evidence" value="ECO:0007669"/>
    <property type="project" value="InterPro"/>
</dbReference>
<accession>A0A226E0D8</accession>
<feature type="compositionally biased region" description="Polar residues" evidence="7">
    <location>
        <begin position="155"/>
        <end position="177"/>
    </location>
</feature>
<comment type="caution">
    <text evidence="9">The sequence shown here is derived from an EMBL/GenBank/DDBJ whole genome shotgun (WGS) entry which is preliminary data.</text>
</comment>
<feature type="compositionally biased region" description="Low complexity" evidence="7">
    <location>
        <begin position="301"/>
        <end position="316"/>
    </location>
</feature>
<feature type="compositionally biased region" description="Low complexity" evidence="7">
    <location>
        <begin position="125"/>
        <end position="139"/>
    </location>
</feature>